<sequence>MVTASVSMRRIDVNGSFGLVSCGAKKPFDSLRQINNTLKLSEGVKRDRSAWHPTVKRRGACVNASSMSKSTTSSSC</sequence>
<dbReference type="EMBL" id="JAVHJS010000002">
    <property type="protein sequence ID" value="KAK2866074.1"/>
    <property type="molecule type" value="Genomic_DNA"/>
</dbReference>
<dbReference type="Proteomes" id="UP001187315">
    <property type="component" value="Unassembled WGS sequence"/>
</dbReference>
<name>A0AA88T8L4_TACVA</name>
<comment type="caution">
    <text evidence="1">The sequence shown here is derived from an EMBL/GenBank/DDBJ whole genome shotgun (WGS) entry which is preliminary data.</text>
</comment>
<protein>
    <submittedName>
        <fullName evidence="1">Uncharacterized protein</fullName>
    </submittedName>
</protein>
<evidence type="ECO:0000313" key="2">
    <source>
        <dbReference type="Proteomes" id="UP001187315"/>
    </source>
</evidence>
<gene>
    <name evidence="1" type="ORF">Q7C36_002130</name>
</gene>
<organism evidence="1 2">
    <name type="scientific">Tachysurus vachellii</name>
    <name type="common">Darkbarbel catfish</name>
    <name type="synonym">Pelteobagrus vachellii</name>
    <dbReference type="NCBI Taxonomy" id="175792"/>
    <lineage>
        <taxon>Eukaryota</taxon>
        <taxon>Metazoa</taxon>
        <taxon>Chordata</taxon>
        <taxon>Craniata</taxon>
        <taxon>Vertebrata</taxon>
        <taxon>Euteleostomi</taxon>
        <taxon>Actinopterygii</taxon>
        <taxon>Neopterygii</taxon>
        <taxon>Teleostei</taxon>
        <taxon>Ostariophysi</taxon>
        <taxon>Siluriformes</taxon>
        <taxon>Bagridae</taxon>
        <taxon>Tachysurus</taxon>
    </lineage>
</organism>
<dbReference type="AlphaFoldDB" id="A0AA88T8L4"/>
<reference evidence="1" key="1">
    <citation type="submission" date="2023-08" db="EMBL/GenBank/DDBJ databases">
        <title>Pelteobagrus vachellii genome.</title>
        <authorList>
            <person name="Liu H."/>
        </authorList>
    </citation>
    <scope>NUCLEOTIDE SEQUENCE</scope>
    <source>
        <strain evidence="1">PRFRI_2022a</strain>
        <tissue evidence="1">Muscle</tissue>
    </source>
</reference>
<evidence type="ECO:0000313" key="1">
    <source>
        <dbReference type="EMBL" id="KAK2866074.1"/>
    </source>
</evidence>
<keyword evidence="2" id="KW-1185">Reference proteome</keyword>
<accession>A0AA88T8L4</accession>
<proteinExistence type="predicted"/>